<organism evidence="6 7">
    <name type="scientific">Zostera marina</name>
    <name type="common">Eelgrass</name>
    <dbReference type="NCBI Taxonomy" id="29655"/>
    <lineage>
        <taxon>Eukaryota</taxon>
        <taxon>Viridiplantae</taxon>
        <taxon>Streptophyta</taxon>
        <taxon>Embryophyta</taxon>
        <taxon>Tracheophyta</taxon>
        <taxon>Spermatophyta</taxon>
        <taxon>Magnoliopsida</taxon>
        <taxon>Liliopsida</taxon>
        <taxon>Zosteraceae</taxon>
        <taxon>Zostera</taxon>
    </lineage>
</organism>
<evidence type="ECO:0000313" key="7">
    <source>
        <dbReference type="Proteomes" id="UP000036987"/>
    </source>
</evidence>
<keyword evidence="1 2" id="KW-0694">RNA-binding</keyword>
<dbReference type="PROSITE" id="PS50102">
    <property type="entry name" value="RRM"/>
    <property type="match status" value="1"/>
</dbReference>
<dbReference type="SMART" id="SM00360">
    <property type="entry name" value="RRM"/>
    <property type="match status" value="1"/>
</dbReference>
<dbReference type="SUPFAM" id="SSF54928">
    <property type="entry name" value="RNA-binding domain, RBD"/>
    <property type="match status" value="1"/>
</dbReference>
<dbReference type="AlphaFoldDB" id="A0A0K9NVP0"/>
<protein>
    <submittedName>
        <fullName evidence="6">Uncharacterized protein</fullName>
    </submittedName>
</protein>
<dbReference type="CDD" id="cd00590">
    <property type="entry name" value="RRM_SF"/>
    <property type="match status" value="1"/>
</dbReference>
<dbReference type="Proteomes" id="UP000036987">
    <property type="component" value="Unassembled WGS sequence"/>
</dbReference>
<dbReference type="InterPro" id="IPR035979">
    <property type="entry name" value="RBD_domain_sf"/>
</dbReference>
<feature type="region of interest" description="Disordered" evidence="3">
    <location>
        <begin position="280"/>
        <end position="319"/>
    </location>
</feature>
<name>A0A0K9NVP0_ZOSMR</name>
<dbReference type="InterPro" id="IPR032710">
    <property type="entry name" value="NTF2-like_dom_sf"/>
</dbReference>
<dbReference type="PANTHER" id="PTHR10693">
    <property type="entry name" value="RAS GTPASE-ACTIVATING PROTEIN-BINDING PROTEIN"/>
    <property type="match status" value="1"/>
</dbReference>
<evidence type="ECO:0000256" key="3">
    <source>
        <dbReference type="SAM" id="MobiDB-lite"/>
    </source>
</evidence>
<accession>A0A0K9NVP0</accession>
<feature type="domain" description="RRM" evidence="4">
    <location>
        <begin position="330"/>
        <end position="414"/>
    </location>
</feature>
<gene>
    <name evidence="6" type="ORF">ZOSMA_56G00670</name>
</gene>
<feature type="region of interest" description="Disordered" evidence="3">
    <location>
        <begin position="456"/>
        <end position="479"/>
    </location>
</feature>
<dbReference type="InterPro" id="IPR039539">
    <property type="entry name" value="Ras_GTPase_bind_prot"/>
</dbReference>
<dbReference type="OMA" id="MENANHP"/>
<dbReference type="STRING" id="29655.A0A0K9NVP0"/>
<dbReference type="Gene3D" id="3.10.450.50">
    <property type="match status" value="1"/>
</dbReference>
<dbReference type="InterPro" id="IPR000504">
    <property type="entry name" value="RRM_dom"/>
</dbReference>
<reference evidence="7" key="1">
    <citation type="journal article" date="2016" name="Nature">
        <title>The genome of the seagrass Zostera marina reveals angiosperm adaptation to the sea.</title>
        <authorList>
            <person name="Olsen J.L."/>
            <person name="Rouze P."/>
            <person name="Verhelst B."/>
            <person name="Lin Y.-C."/>
            <person name="Bayer T."/>
            <person name="Collen J."/>
            <person name="Dattolo E."/>
            <person name="De Paoli E."/>
            <person name="Dittami S."/>
            <person name="Maumus F."/>
            <person name="Michel G."/>
            <person name="Kersting A."/>
            <person name="Lauritano C."/>
            <person name="Lohaus R."/>
            <person name="Toepel M."/>
            <person name="Tonon T."/>
            <person name="Vanneste K."/>
            <person name="Amirebrahimi M."/>
            <person name="Brakel J."/>
            <person name="Bostroem C."/>
            <person name="Chovatia M."/>
            <person name="Grimwood J."/>
            <person name="Jenkins J.W."/>
            <person name="Jueterbock A."/>
            <person name="Mraz A."/>
            <person name="Stam W.T."/>
            <person name="Tice H."/>
            <person name="Bornberg-Bauer E."/>
            <person name="Green P.J."/>
            <person name="Pearson G.A."/>
            <person name="Procaccini G."/>
            <person name="Duarte C.M."/>
            <person name="Schmutz J."/>
            <person name="Reusch T.B.H."/>
            <person name="Van de Peer Y."/>
        </authorList>
    </citation>
    <scope>NUCLEOTIDE SEQUENCE [LARGE SCALE GENOMIC DNA]</scope>
    <source>
        <strain evidence="7">cv. Finnish</strain>
    </source>
</reference>
<feature type="compositionally biased region" description="Low complexity" evidence="3">
    <location>
        <begin position="303"/>
        <end position="319"/>
    </location>
</feature>
<dbReference type="GO" id="GO:0003729">
    <property type="term" value="F:mRNA binding"/>
    <property type="evidence" value="ECO:0000318"/>
    <property type="project" value="GO_Central"/>
</dbReference>
<evidence type="ECO:0000313" key="6">
    <source>
        <dbReference type="EMBL" id="KMZ60836.1"/>
    </source>
</evidence>
<sequence length="479" mass="52840">MGSQEQQPMVRTHADAHSPEIIANAFVLQYYYIFRYSPELVHRFYCDNSSLGRPEANGQLCCVTTMKEINEKIMSLNRNLMPEIKKIDAQASFEGGVTVLVTGNMTSQDGTINKNFTQSFFLAPQDNGYFVLNDMFRYVGDSNVQCETNGILHQTETHLVQENGIVLPSEQNILGETTSAIKIIQANIEKVTQANGEVIQANNEEACELSDNGVKSVVNKELTTNVSVCVPTETQVDIESIKSVMTQVSIKSNKNDLHEEISKKSYASIVKVMKGNISPLSPPKNISKPVSVKPEQTIKPSQSLSNGSHNSISNSINNDHGNVRVAEERFSIYIKNLPMDVNPAHLEVVFKSFGPIKKNGIQVRYYKHQDFCFAFVVFEETNAVQKAIEASPILINGCQAYVEGKRTNSRGRNSVGFRNGNYIGGGKGYARGGDFGNRGGGRWGYQRSNNGGCADYTNGNSSRNFENGNSGRNLENGNK</sequence>
<dbReference type="PROSITE" id="PS50177">
    <property type="entry name" value="NTF2_DOMAIN"/>
    <property type="match status" value="1"/>
</dbReference>
<dbReference type="InterPro" id="IPR002075">
    <property type="entry name" value="NTF2_dom"/>
</dbReference>
<dbReference type="Pfam" id="PF00076">
    <property type="entry name" value="RRM_1"/>
    <property type="match status" value="1"/>
</dbReference>
<evidence type="ECO:0000256" key="1">
    <source>
        <dbReference type="ARBA" id="ARBA00022884"/>
    </source>
</evidence>
<comment type="caution">
    <text evidence="6">The sequence shown here is derived from an EMBL/GenBank/DDBJ whole genome shotgun (WGS) entry which is preliminary data.</text>
</comment>
<dbReference type="OrthoDB" id="339151at2759"/>
<dbReference type="Pfam" id="PF02136">
    <property type="entry name" value="NTF2"/>
    <property type="match status" value="1"/>
</dbReference>
<evidence type="ECO:0000259" key="5">
    <source>
        <dbReference type="PROSITE" id="PS50177"/>
    </source>
</evidence>
<dbReference type="SUPFAM" id="SSF54427">
    <property type="entry name" value="NTF2-like"/>
    <property type="match status" value="1"/>
</dbReference>
<keyword evidence="7" id="KW-1185">Reference proteome</keyword>
<proteinExistence type="predicted"/>
<dbReference type="FunFam" id="3.10.450.50:FF:000003">
    <property type="entry name" value="Nuclear transport factor 2 family protein"/>
    <property type="match status" value="1"/>
</dbReference>
<evidence type="ECO:0000256" key="2">
    <source>
        <dbReference type="PROSITE-ProRule" id="PRU00176"/>
    </source>
</evidence>
<dbReference type="GO" id="GO:0005829">
    <property type="term" value="C:cytosol"/>
    <property type="evidence" value="ECO:0000318"/>
    <property type="project" value="GO_Central"/>
</dbReference>
<dbReference type="EMBL" id="LFYR01001565">
    <property type="protein sequence ID" value="KMZ60836.1"/>
    <property type="molecule type" value="Genomic_DNA"/>
</dbReference>
<dbReference type="CDD" id="cd00780">
    <property type="entry name" value="NTF2"/>
    <property type="match status" value="1"/>
</dbReference>
<dbReference type="PANTHER" id="PTHR10693:SF20">
    <property type="entry name" value="AT27578P"/>
    <property type="match status" value="1"/>
</dbReference>
<dbReference type="Gene3D" id="3.30.70.330">
    <property type="match status" value="1"/>
</dbReference>
<dbReference type="InterPro" id="IPR012677">
    <property type="entry name" value="Nucleotide-bd_a/b_plait_sf"/>
</dbReference>
<evidence type="ECO:0000259" key="4">
    <source>
        <dbReference type="PROSITE" id="PS50102"/>
    </source>
</evidence>
<dbReference type="InterPro" id="IPR018222">
    <property type="entry name" value="Nuclear_transport_factor_2_euk"/>
</dbReference>
<feature type="domain" description="NTF2" evidence="5">
    <location>
        <begin position="22"/>
        <end position="138"/>
    </location>
</feature>